<dbReference type="EMBL" id="QHHU01000029">
    <property type="protein sequence ID" value="RSM42458.1"/>
    <property type="molecule type" value="Genomic_DNA"/>
</dbReference>
<keyword evidence="3" id="KW-1185">Reference proteome</keyword>
<name>A0A428WH93_AMYBA</name>
<protein>
    <submittedName>
        <fullName evidence="2">Uncharacterized protein</fullName>
    </submittedName>
</protein>
<reference evidence="2 3" key="1">
    <citation type="submission" date="2018-05" db="EMBL/GenBank/DDBJ databases">
        <title>Evolution of GPA BGCs.</title>
        <authorList>
            <person name="Waglechner N."/>
            <person name="Wright G.D."/>
        </authorList>
    </citation>
    <scope>NUCLEOTIDE SEQUENCE [LARGE SCALE GENOMIC DNA]</scope>
    <source>
        <strain evidence="2 3">DSM 5908</strain>
    </source>
</reference>
<evidence type="ECO:0000313" key="2">
    <source>
        <dbReference type="EMBL" id="RSM42458.1"/>
    </source>
</evidence>
<feature type="transmembrane region" description="Helical" evidence="1">
    <location>
        <begin position="99"/>
        <end position="121"/>
    </location>
</feature>
<sequence>MGQYLRMSLRESVRRCLVSAAGGVLAVLAVVLLRGQLCAGSGCLVVPILQEPLMLGGAWVLSWVTMALGRVRPAWPVALAGPMVAAALVIRLIDVAKWPLAAILAVVAAGYALAAVMTAAGLSPAWRIALVTPMVVLFAWSVVPHLVPAP</sequence>
<proteinExistence type="predicted"/>
<feature type="transmembrane region" description="Helical" evidence="1">
    <location>
        <begin position="73"/>
        <end position="93"/>
    </location>
</feature>
<feature type="transmembrane region" description="Helical" evidence="1">
    <location>
        <begin position="12"/>
        <end position="33"/>
    </location>
</feature>
<organism evidence="2 3">
    <name type="scientific">Amycolatopsis balhimycina DSM 5908</name>
    <dbReference type="NCBI Taxonomy" id="1081091"/>
    <lineage>
        <taxon>Bacteria</taxon>
        <taxon>Bacillati</taxon>
        <taxon>Actinomycetota</taxon>
        <taxon>Actinomycetes</taxon>
        <taxon>Pseudonocardiales</taxon>
        <taxon>Pseudonocardiaceae</taxon>
        <taxon>Amycolatopsis</taxon>
    </lineage>
</organism>
<evidence type="ECO:0000313" key="3">
    <source>
        <dbReference type="Proteomes" id="UP000286716"/>
    </source>
</evidence>
<evidence type="ECO:0000256" key="1">
    <source>
        <dbReference type="SAM" id="Phobius"/>
    </source>
</evidence>
<keyword evidence="1" id="KW-0812">Transmembrane</keyword>
<dbReference type="AlphaFoldDB" id="A0A428WH93"/>
<comment type="caution">
    <text evidence="2">The sequence shown here is derived from an EMBL/GenBank/DDBJ whole genome shotgun (WGS) entry which is preliminary data.</text>
</comment>
<keyword evidence="1" id="KW-1133">Transmembrane helix</keyword>
<feature type="transmembrane region" description="Helical" evidence="1">
    <location>
        <begin position="128"/>
        <end position="147"/>
    </location>
</feature>
<dbReference type="Proteomes" id="UP000286716">
    <property type="component" value="Unassembled WGS sequence"/>
</dbReference>
<accession>A0A428WH93</accession>
<gene>
    <name evidence="2" type="ORF">DMA12_21300</name>
</gene>
<keyword evidence="1" id="KW-0472">Membrane</keyword>